<feature type="binding site" evidence="8">
    <location>
        <position position="50"/>
    </location>
    <ligand>
        <name>Fe cation</name>
        <dbReference type="ChEBI" id="CHEBI:24875"/>
        <label>3</label>
    </ligand>
</feature>
<dbReference type="GO" id="GO:0020037">
    <property type="term" value="F:heme binding"/>
    <property type="evidence" value="ECO:0007669"/>
    <property type="project" value="TreeGrafter"/>
</dbReference>
<evidence type="ECO:0000259" key="10">
    <source>
        <dbReference type="PROSITE" id="PS50905"/>
    </source>
</evidence>
<dbReference type="GO" id="GO:0006826">
    <property type="term" value="P:iron ion transport"/>
    <property type="evidence" value="ECO:0007669"/>
    <property type="project" value="InterPro"/>
</dbReference>
<dbReference type="GO" id="GO:0008199">
    <property type="term" value="F:ferric iron binding"/>
    <property type="evidence" value="ECO:0007669"/>
    <property type="project" value="InterPro"/>
</dbReference>
<evidence type="ECO:0000256" key="9">
    <source>
        <dbReference type="RuleBase" id="RU000623"/>
    </source>
</evidence>
<feature type="binding site" description="axial binding residue" evidence="8">
    <location>
        <position position="52"/>
    </location>
    <ligand>
        <name>heme b</name>
        <dbReference type="ChEBI" id="CHEBI:60344"/>
        <note>ligand shared between dimeric partners</note>
    </ligand>
    <ligandPart>
        <name>Fe</name>
        <dbReference type="ChEBI" id="CHEBI:18248"/>
    </ligandPart>
</feature>
<gene>
    <name evidence="11" type="ORF">Ga0061069_102130</name>
</gene>
<evidence type="ECO:0000256" key="5">
    <source>
        <dbReference type="ARBA" id="ARBA00022723"/>
    </source>
</evidence>
<keyword evidence="4 9" id="KW-0349">Heme</keyword>
<keyword evidence="12" id="KW-1185">Reference proteome</keyword>
<dbReference type="InterPro" id="IPR002024">
    <property type="entry name" value="Bacterioferritin"/>
</dbReference>
<dbReference type="InterPro" id="IPR009078">
    <property type="entry name" value="Ferritin-like_SF"/>
</dbReference>
<proteinExistence type="inferred from homology"/>
<feature type="binding site" evidence="8">
    <location>
        <position position="128"/>
    </location>
    <ligand>
        <name>Fe cation</name>
        <dbReference type="ChEBI" id="CHEBI:24875"/>
        <label>1</label>
    </ligand>
</feature>
<dbReference type="RefSeq" id="WP_055449598.1">
    <property type="nucleotide sequence ID" value="NZ_CYHF01000002.1"/>
</dbReference>
<dbReference type="FunFam" id="1.20.1260.10:FF:000005">
    <property type="entry name" value="Bacterioferritin"/>
    <property type="match status" value="1"/>
</dbReference>
<evidence type="ECO:0000256" key="4">
    <source>
        <dbReference type="ARBA" id="ARBA00022617"/>
    </source>
</evidence>
<dbReference type="PROSITE" id="PS50905">
    <property type="entry name" value="FERRITIN_LIKE"/>
    <property type="match status" value="1"/>
</dbReference>
<comment type="similarity">
    <text evidence="2 7 9">Belongs to the bacterioferritin family.</text>
</comment>
<organism evidence="11 12">
    <name type="scientific">Thiomonas bhubaneswarensis</name>
    <dbReference type="NCBI Taxonomy" id="339866"/>
    <lineage>
        <taxon>Bacteria</taxon>
        <taxon>Pseudomonadati</taxon>
        <taxon>Pseudomonadota</taxon>
        <taxon>Betaproteobacteria</taxon>
        <taxon>Burkholderiales</taxon>
        <taxon>Thiomonas</taxon>
    </lineage>
</organism>
<evidence type="ECO:0000256" key="7">
    <source>
        <dbReference type="PIRNR" id="PIRNR002560"/>
    </source>
</evidence>
<dbReference type="NCBIfam" id="TIGR00754">
    <property type="entry name" value="bfr"/>
    <property type="match status" value="1"/>
</dbReference>
<dbReference type="Gene3D" id="1.20.1260.10">
    <property type="match status" value="1"/>
</dbReference>
<dbReference type="GO" id="GO:0006879">
    <property type="term" value="P:intracellular iron ion homeostasis"/>
    <property type="evidence" value="ECO:0007669"/>
    <property type="project" value="UniProtKB-KW"/>
</dbReference>
<evidence type="ECO:0000256" key="8">
    <source>
        <dbReference type="PIRSR" id="PIRSR002560-1"/>
    </source>
</evidence>
<dbReference type="PANTHER" id="PTHR30295">
    <property type="entry name" value="BACTERIOFERRITIN"/>
    <property type="match status" value="1"/>
</dbReference>
<keyword evidence="6 7" id="KW-0408">Iron</keyword>
<evidence type="ECO:0000256" key="1">
    <source>
        <dbReference type="ARBA" id="ARBA00001970"/>
    </source>
</evidence>
<dbReference type="EMBL" id="CYHF01000002">
    <property type="protein sequence ID" value="CUA94554.1"/>
    <property type="molecule type" value="Genomic_DNA"/>
</dbReference>
<dbReference type="STRING" id="339866.GCA_001418255_00654"/>
<feature type="binding site" evidence="8">
    <location>
        <position position="51"/>
    </location>
    <ligand>
        <name>Fe cation</name>
        <dbReference type="ChEBI" id="CHEBI:24875"/>
        <label>1</label>
    </ligand>
</feature>
<evidence type="ECO:0000256" key="3">
    <source>
        <dbReference type="ARBA" id="ARBA00022434"/>
    </source>
</evidence>
<evidence type="ECO:0000256" key="6">
    <source>
        <dbReference type="ARBA" id="ARBA00023004"/>
    </source>
</evidence>
<feature type="binding site" evidence="8">
    <location>
        <position position="54"/>
    </location>
    <ligand>
        <name>Fe cation</name>
        <dbReference type="ChEBI" id="CHEBI:24875"/>
        <label>1</label>
    </ligand>
</feature>
<feature type="binding site" evidence="8">
    <location>
        <position position="18"/>
    </location>
    <ligand>
        <name>Fe cation</name>
        <dbReference type="ChEBI" id="CHEBI:24875"/>
        <label>1</label>
    </ligand>
</feature>
<protein>
    <recommendedName>
        <fullName evidence="7 9">Bacterioferritin</fullName>
    </recommendedName>
</protein>
<dbReference type="GO" id="GO:0140315">
    <property type="term" value="F:iron ion sequestering activity"/>
    <property type="evidence" value="ECO:0007669"/>
    <property type="project" value="UniProtKB-ARBA"/>
</dbReference>
<dbReference type="PRINTS" id="PR00601">
    <property type="entry name" value="BACFERRITIN"/>
</dbReference>
<keyword evidence="5 7" id="KW-0479">Metal-binding</keyword>
<reference evidence="12" key="1">
    <citation type="submission" date="2015-08" db="EMBL/GenBank/DDBJ databases">
        <authorList>
            <person name="Varghese N."/>
        </authorList>
    </citation>
    <scope>NUCLEOTIDE SEQUENCE [LARGE SCALE GENOMIC DNA]</scope>
    <source>
        <strain evidence="12">DSM 18181</strain>
    </source>
</reference>
<dbReference type="AlphaFoldDB" id="A0A0K6HUH2"/>
<dbReference type="PIRSF" id="PIRSF002560">
    <property type="entry name" value="Bacterioferritin"/>
    <property type="match status" value="1"/>
</dbReference>
<dbReference type="InterPro" id="IPR012347">
    <property type="entry name" value="Ferritin-like"/>
</dbReference>
<sequence length="160" mass="18421">MKGDAKVIQYLNKALKVELTAINQYFLHARMYQNWGLKDLGEHEYKESIEEMGHADKLIKRILFLDGLPNLQDLDKLRIGEEVPECLECDLKLEEHGRALYVEAIAYCESVRDFVSRDILTDILDDTEEHIDYLETQIKLCKNMGLQNYLQTAAGEIGGD</sequence>
<dbReference type="InterPro" id="IPR009040">
    <property type="entry name" value="Ferritin-like_diiron"/>
</dbReference>
<dbReference type="PANTHER" id="PTHR30295:SF0">
    <property type="entry name" value="BACTERIOFERRITIN"/>
    <property type="match status" value="1"/>
</dbReference>
<feature type="binding site" evidence="8">
    <location>
        <position position="128"/>
    </location>
    <ligand>
        <name>Fe cation</name>
        <dbReference type="ChEBI" id="CHEBI:24875"/>
        <label>2</label>
    </ligand>
</feature>
<feature type="binding site" evidence="8">
    <location>
        <position position="94"/>
    </location>
    <ligand>
        <name>Fe cation</name>
        <dbReference type="ChEBI" id="CHEBI:24875"/>
        <label>2</label>
    </ligand>
</feature>
<dbReference type="GO" id="GO:0004322">
    <property type="term" value="F:ferroxidase activity"/>
    <property type="evidence" value="ECO:0007669"/>
    <property type="project" value="TreeGrafter"/>
</dbReference>
<keyword evidence="3 7" id="KW-0409">Iron storage</keyword>
<dbReference type="Pfam" id="PF00210">
    <property type="entry name" value="Ferritin"/>
    <property type="match status" value="1"/>
</dbReference>
<feature type="binding site" evidence="8">
    <location>
        <position position="51"/>
    </location>
    <ligand>
        <name>Fe cation</name>
        <dbReference type="ChEBI" id="CHEBI:24875"/>
        <label>2</label>
    </ligand>
</feature>
<dbReference type="PROSITE" id="PS00549">
    <property type="entry name" value="BACTERIOFERRITIN"/>
    <property type="match status" value="1"/>
</dbReference>
<feature type="domain" description="Ferritin-like diiron" evidence="10">
    <location>
        <begin position="1"/>
        <end position="145"/>
    </location>
</feature>
<comment type="function">
    <text evidence="9">Iron-storage protein.</text>
</comment>
<name>A0A0K6HUH2_9BURK</name>
<accession>A0A0K6HUH2</accession>
<evidence type="ECO:0000256" key="2">
    <source>
        <dbReference type="ARBA" id="ARBA00008093"/>
    </source>
</evidence>
<dbReference type="OrthoDB" id="9800505at2"/>
<dbReference type="CDD" id="cd00907">
    <property type="entry name" value="Bacterioferritin"/>
    <property type="match status" value="1"/>
</dbReference>
<comment type="cofactor">
    <cofactor evidence="1">
        <name>heme b</name>
        <dbReference type="ChEBI" id="CHEBI:60344"/>
    </cofactor>
</comment>
<feature type="binding site" evidence="8">
    <location>
        <position position="130"/>
    </location>
    <ligand>
        <name>Fe cation</name>
        <dbReference type="ChEBI" id="CHEBI:24875"/>
        <label>2</label>
    </ligand>
</feature>
<dbReference type="Proteomes" id="UP000183649">
    <property type="component" value="Unassembled WGS sequence"/>
</dbReference>
<dbReference type="InterPro" id="IPR008331">
    <property type="entry name" value="Ferritin_DPS_dom"/>
</dbReference>
<dbReference type="SUPFAM" id="SSF47240">
    <property type="entry name" value="Ferritin-like"/>
    <property type="match status" value="1"/>
</dbReference>
<dbReference type="GO" id="GO:0005829">
    <property type="term" value="C:cytosol"/>
    <property type="evidence" value="ECO:0007669"/>
    <property type="project" value="TreeGrafter"/>
</dbReference>
<evidence type="ECO:0000313" key="11">
    <source>
        <dbReference type="EMBL" id="CUA94554.1"/>
    </source>
</evidence>
<evidence type="ECO:0000313" key="12">
    <source>
        <dbReference type="Proteomes" id="UP000183649"/>
    </source>
</evidence>